<protein>
    <submittedName>
        <fullName evidence="3">Uncharacterized protein</fullName>
    </submittedName>
</protein>
<evidence type="ECO:0000256" key="2">
    <source>
        <dbReference type="SAM" id="SignalP"/>
    </source>
</evidence>
<organism evidence="3 4">
    <name type="scientific">Basidiobolus ranarum</name>
    <dbReference type="NCBI Taxonomy" id="34480"/>
    <lineage>
        <taxon>Eukaryota</taxon>
        <taxon>Fungi</taxon>
        <taxon>Fungi incertae sedis</taxon>
        <taxon>Zoopagomycota</taxon>
        <taxon>Entomophthoromycotina</taxon>
        <taxon>Basidiobolomycetes</taxon>
        <taxon>Basidiobolales</taxon>
        <taxon>Basidiobolaceae</taxon>
        <taxon>Basidiobolus</taxon>
    </lineage>
</organism>
<evidence type="ECO:0000313" key="4">
    <source>
        <dbReference type="Proteomes" id="UP001479436"/>
    </source>
</evidence>
<dbReference type="EMBL" id="JASJQH010007429">
    <property type="protein sequence ID" value="KAK9709174.1"/>
    <property type="molecule type" value="Genomic_DNA"/>
</dbReference>
<sequence>MKSTVFLAIASYALVSYSPVDAGQNANGASGYAVLSASRGVAPRALGNGQFNSGYGVSANNEDDGDTWNNLYGNLGSWDANSILGNKIYYSAQNRPYRRSYLVNRPYSSRYGGLEGSLLIPRTLAMNQYGRGYFNKDPSKKGIINNWKSWRKAGGPLEEFGADYFQQHPSRRKFIDRANELRKNGFVWPFTDGAFNLPSLARPIFSGSGKGSLNTEYNGSLKWEYKGESGSVEPGKPNGYKDPMTPIRAVQPVHPPNFNNAPIVIPIPQRSGIPPLFATKVDQVTMKGANSVVNVIRPILRVETPKHPDRQPWMAFTTDSERYRIVGEGDYGSTQRIVGPMEGVQSPFPIRPGTYNPGQWSNQAGRYPGQSNWNYGYYDGPADQGYDNSEYDGPRMGIMEYNSVLRSRNNRQWGYDDLYNEGRTAGPDFTILNQAMNRRENGGNNYNQRLGTGVRNVGELNGVRPIIDSGSLRKSGPSDEELSIILKTINEPGNQSSGPPRFSGVSEKPGSDLAGKDLVFDDEDD</sequence>
<feature type="region of interest" description="Disordered" evidence="1">
    <location>
        <begin position="488"/>
        <end position="525"/>
    </location>
</feature>
<keyword evidence="2" id="KW-0732">Signal</keyword>
<comment type="caution">
    <text evidence="3">The sequence shown here is derived from an EMBL/GenBank/DDBJ whole genome shotgun (WGS) entry which is preliminary data.</text>
</comment>
<dbReference type="Proteomes" id="UP001479436">
    <property type="component" value="Unassembled WGS sequence"/>
</dbReference>
<accession>A0ABR2VXF6</accession>
<proteinExistence type="predicted"/>
<evidence type="ECO:0000313" key="3">
    <source>
        <dbReference type="EMBL" id="KAK9709174.1"/>
    </source>
</evidence>
<name>A0ABR2VXF6_9FUNG</name>
<gene>
    <name evidence="3" type="ORF">K7432_009206</name>
</gene>
<feature type="signal peptide" evidence="2">
    <location>
        <begin position="1"/>
        <end position="22"/>
    </location>
</feature>
<feature type="chain" id="PRO_5045358957" evidence="2">
    <location>
        <begin position="23"/>
        <end position="525"/>
    </location>
</feature>
<keyword evidence="4" id="KW-1185">Reference proteome</keyword>
<reference evidence="3 4" key="1">
    <citation type="submission" date="2023-04" db="EMBL/GenBank/DDBJ databases">
        <title>Genome of Basidiobolus ranarum AG-B5.</title>
        <authorList>
            <person name="Stajich J.E."/>
            <person name="Carter-House D."/>
            <person name="Gryganskyi A."/>
        </authorList>
    </citation>
    <scope>NUCLEOTIDE SEQUENCE [LARGE SCALE GENOMIC DNA]</scope>
    <source>
        <strain evidence="3 4">AG-B5</strain>
    </source>
</reference>
<evidence type="ECO:0000256" key="1">
    <source>
        <dbReference type="SAM" id="MobiDB-lite"/>
    </source>
</evidence>